<organism evidence="2 3">
    <name type="scientific">Ceratopteris richardii</name>
    <name type="common">Triangle waterfern</name>
    <dbReference type="NCBI Taxonomy" id="49495"/>
    <lineage>
        <taxon>Eukaryota</taxon>
        <taxon>Viridiplantae</taxon>
        <taxon>Streptophyta</taxon>
        <taxon>Embryophyta</taxon>
        <taxon>Tracheophyta</taxon>
        <taxon>Polypodiopsida</taxon>
        <taxon>Polypodiidae</taxon>
        <taxon>Polypodiales</taxon>
        <taxon>Pteridineae</taxon>
        <taxon>Pteridaceae</taxon>
        <taxon>Parkerioideae</taxon>
        <taxon>Ceratopteris</taxon>
    </lineage>
</organism>
<feature type="compositionally biased region" description="Polar residues" evidence="1">
    <location>
        <begin position="303"/>
        <end position="312"/>
    </location>
</feature>
<evidence type="ECO:0000256" key="1">
    <source>
        <dbReference type="SAM" id="MobiDB-lite"/>
    </source>
</evidence>
<evidence type="ECO:0000313" key="2">
    <source>
        <dbReference type="EMBL" id="KAH7420920.1"/>
    </source>
</evidence>
<evidence type="ECO:0000313" key="3">
    <source>
        <dbReference type="Proteomes" id="UP000825935"/>
    </source>
</evidence>
<dbReference type="PANTHER" id="PTHR33148:SF33">
    <property type="entry name" value="DUF4228 DOMAIN PROTEIN"/>
    <property type="match status" value="1"/>
</dbReference>
<dbReference type="Pfam" id="PF14009">
    <property type="entry name" value="PADRE"/>
    <property type="match status" value="1"/>
</dbReference>
<dbReference type="InterPro" id="IPR025322">
    <property type="entry name" value="PADRE_dom"/>
</dbReference>
<dbReference type="Proteomes" id="UP000825935">
    <property type="component" value="Chromosome 13"/>
</dbReference>
<feature type="region of interest" description="Disordered" evidence="1">
    <location>
        <begin position="202"/>
        <end position="234"/>
    </location>
</feature>
<feature type="region of interest" description="Disordered" evidence="1">
    <location>
        <begin position="303"/>
        <end position="326"/>
    </location>
</feature>
<name>A0A8T2TEE9_CERRI</name>
<dbReference type="OrthoDB" id="1688863at2759"/>
<dbReference type="AlphaFoldDB" id="A0A8T2TEE9"/>
<dbReference type="EMBL" id="CM035418">
    <property type="protein sequence ID" value="KAH7420920.1"/>
    <property type="molecule type" value="Genomic_DNA"/>
</dbReference>
<keyword evidence="3" id="KW-1185">Reference proteome</keyword>
<dbReference type="PANTHER" id="PTHR33148">
    <property type="entry name" value="PLASTID MOVEMENT IMPAIRED PROTEIN-RELATED"/>
    <property type="match status" value="1"/>
</dbReference>
<proteinExistence type="predicted"/>
<gene>
    <name evidence="2" type="ORF">KP509_13G030200</name>
</gene>
<comment type="caution">
    <text evidence="2">The sequence shown here is derived from an EMBL/GenBank/DDBJ whole genome shotgun (WGS) entry which is preliminary data.</text>
</comment>
<feature type="compositionally biased region" description="Basic and acidic residues" evidence="1">
    <location>
        <begin position="220"/>
        <end position="229"/>
    </location>
</feature>
<protein>
    <submittedName>
        <fullName evidence="2">Uncharacterized protein</fullName>
    </submittedName>
</protein>
<reference evidence="2" key="1">
    <citation type="submission" date="2021-08" db="EMBL/GenBank/DDBJ databases">
        <title>WGS assembly of Ceratopteris richardii.</title>
        <authorList>
            <person name="Marchant D.B."/>
            <person name="Chen G."/>
            <person name="Jenkins J."/>
            <person name="Shu S."/>
            <person name="Leebens-Mack J."/>
            <person name="Grimwood J."/>
            <person name="Schmutz J."/>
            <person name="Soltis P."/>
            <person name="Soltis D."/>
            <person name="Chen Z.-H."/>
        </authorList>
    </citation>
    <scope>NUCLEOTIDE SEQUENCE</scope>
    <source>
        <strain evidence="2">Whitten #5841</strain>
        <tissue evidence="2">Leaf</tissue>
    </source>
</reference>
<accession>A0A8T2TEE9</accession>
<sequence length="326" mass="36360">MGNYHTCLSAPVLRSNEREEVHKQEDMVMVLRITDNEMLSYAAPVSVRDVVFGFPGFAVFRGKPLSSIVADQPLQPDTQLQVNHVYHLKPWTALSSDSPFVPIDSASLSRKAVRYKPDLRKGCDTESNYVGDMFSPSDSARNLSDKINQAQEDPVPVIDLESTRTVVEHVDPRKTKLFPSASFPLHSSKEFKAVKRVRFADSPPNLREEEADRCTATGEPHIEGQERETSASMQKDTALPYAGKEHGVVRLRVVISKKQLTELMSSREASQQDQGGKIEMEKMLARILSTEKVIPKLQLSKAASFSVTNDSWKPSLDGIPENRPSP</sequence>